<evidence type="ECO:0000259" key="8">
    <source>
        <dbReference type="SMART" id="SM00382"/>
    </source>
</evidence>
<keyword evidence="2" id="KW-0677">Repeat</keyword>
<dbReference type="PANTHER" id="PTHR11638:SF184">
    <property type="entry name" value="ATPASE WITH CHAPERONE ACTIVITY"/>
    <property type="match status" value="1"/>
</dbReference>
<dbReference type="SMART" id="SM00382">
    <property type="entry name" value="AAA"/>
    <property type="match status" value="2"/>
</dbReference>
<evidence type="ECO:0000256" key="4">
    <source>
        <dbReference type="ARBA" id="ARBA00022840"/>
    </source>
</evidence>
<dbReference type="NCBIfam" id="TIGR03345">
    <property type="entry name" value="VI_ClpV1"/>
    <property type="match status" value="1"/>
</dbReference>
<organism evidence="10 11">
    <name type="scientific">Marinibaculum pumilum</name>
    <dbReference type="NCBI Taxonomy" id="1766165"/>
    <lineage>
        <taxon>Bacteria</taxon>
        <taxon>Pseudomonadati</taxon>
        <taxon>Pseudomonadota</taxon>
        <taxon>Alphaproteobacteria</taxon>
        <taxon>Rhodospirillales</taxon>
        <taxon>Rhodospirillaceae</taxon>
        <taxon>Marinibaculum</taxon>
    </lineage>
</organism>
<dbReference type="InterPro" id="IPR041546">
    <property type="entry name" value="ClpA/ClpB_AAA_lid"/>
</dbReference>
<evidence type="ECO:0000256" key="7">
    <source>
        <dbReference type="SAM" id="MobiDB-lite"/>
    </source>
</evidence>
<keyword evidence="3" id="KW-0547">Nucleotide-binding</keyword>
<evidence type="ECO:0000256" key="1">
    <source>
        <dbReference type="ARBA" id="ARBA00008675"/>
    </source>
</evidence>
<evidence type="ECO:0000259" key="9">
    <source>
        <dbReference type="SMART" id="SM01086"/>
    </source>
</evidence>
<feature type="region of interest" description="Disordered" evidence="7">
    <location>
        <begin position="162"/>
        <end position="200"/>
    </location>
</feature>
<evidence type="ECO:0000256" key="6">
    <source>
        <dbReference type="SAM" id="Coils"/>
    </source>
</evidence>
<dbReference type="CDD" id="cd00009">
    <property type="entry name" value="AAA"/>
    <property type="match status" value="1"/>
</dbReference>
<dbReference type="InterPro" id="IPR003593">
    <property type="entry name" value="AAA+_ATPase"/>
</dbReference>
<evidence type="ECO:0000313" key="10">
    <source>
        <dbReference type="EMBL" id="MFC3229497.1"/>
    </source>
</evidence>
<evidence type="ECO:0000256" key="2">
    <source>
        <dbReference type="ARBA" id="ARBA00022737"/>
    </source>
</evidence>
<dbReference type="EMBL" id="JBHRTR010000032">
    <property type="protein sequence ID" value="MFC3229497.1"/>
    <property type="molecule type" value="Genomic_DNA"/>
</dbReference>
<feature type="coiled-coil region" evidence="6">
    <location>
        <begin position="480"/>
        <end position="507"/>
    </location>
</feature>
<dbReference type="CDD" id="cd19499">
    <property type="entry name" value="RecA-like_ClpB_Hsp104-like"/>
    <property type="match status" value="1"/>
</dbReference>
<feature type="domain" description="AAA+ ATPase" evidence="8">
    <location>
        <begin position="629"/>
        <end position="770"/>
    </location>
</feature>
<feature type="domain" description="AAA+ ATPase" evidence="8">
    <location>
        <begin position="242"/>
        <end position="387"/>
    </location>
</feature>
<dbReference type="InterPro" id="IPR003959">
    <property type="entry name" value="ATPase_AAA_core"/>
</dbReference>
<dbReference type="Pfam" id="PF07724">
    <property type="entry name" value="AAA_2"/>
    <property type="match status" value="1"/>
</dbReference>
<reference evidence="11" key="1">
    <citation type="journal article" date="2019" name="Int. J. Syst. Evol. Microbiol.">
        <title>The Global Catalogue of Microorganisms (GCM) 10K type strain sequencing project: providing services to taxonomists for standard genome sequencing and annotation.</title>
        <authorList>
            <consortium name="The Broad Institute Genomics Platform"/>
            <consortium name="The Broad Institute Genome Sequencing Center for Infectious Disease"/>
            <person name="Wu L."/>
            <person name="Ma J."/>
        </authorList>
    </citation>
    <scope>NUCLEOTIDE SEQUENCE [LARGE SCALE GENOMIC DNA]</scope>
    <source>
        <strain evidence="11">KCTC 42964</strain>
    </source>
</reference>
<dbReference type="SUPFAM" id="SSF52540">
    <property type="entry name" value="P-loop containing nucleoside triphosphate hydrolases"/>
    <property type="match status" value="2"/>
</dbReference>
<evidence type="ECO:0000256" key="5">
    <source>
        <dbReference type="ARBA" id="ARBA00023186"/>
    </source>
</evidence>
<keyword evidence="5" id="KW-0143">Chaperone</keyword>
<dbReference type="Gene3D" id="3.40.50.300">
    <property type="entry name" value="P-loop containing nucleotide triphosphate hydrolases"/>
    <property type="match status" value="3"/>
</dbReference>
<dbReference type="InterPro" id="IPR036628">
    <property type="entry name" value="Clp_N_dom_sf"/>
</dbReference>
<dbReference type="InterPro" id="IPR001270">
    <property type="entry name" value="ClpA/B"/>
</dbReference>
<dbReference type="Gene3D" id="1.10.8.60">
    <property type="match status" value="1"/>
</dbReference>
<dbReference type="Gene3D" id="1.10.1780.10">
    <property type="entry name" value="Clp, N-terminal domain"/>
    <property type="match status" value="1"/>
</dbReference>
<accession>A0ABV7L4G7</accession>
<feature type="domain" description="Clp ATPase C-terminal" evidence="9">
    <location>
        <begin position="801"/>
        <end position="892"/>
    </location>
</feature>
<dbReference type="Proteomes" id="UP001595528">
    <property type="component" value="Unassembled WGS sequence"/>
</dbReference>
<dbReference type="Pfam" id="PF17871">
    <property type="entry name" value="AAA_lid_9"/>
    <property type="match status" value="1"/>
</dbReference>
<gene>
    <name evidence="10" type="primary">tssH</name>
    <name evidence="10" type="synonym">clpV</name>
    <name evidence="10" type="ORF">ACFOGJ_19775</name>
</gene>
<evidence type="ECO:0000313" key="11">
    <source>
        <dbReference type="Proteomes" id="UP001595528"/>
    </source>
</evidence>
<dbReference type="Pfam" id="PF02861">
    <property type="entry name" value="Clp_N"/>
    <property type="match status" value="1"/>
</dbReference>
<keyword evidence="6" id="KW-0175">Coiled coil</keyword>
<name>A0ABV7L4G7_9PROT</name>
<dbReference type="PANTHER" id="PTHR11638">
    <property type="entry name" value="ATP-DEPENDENT CLP PROTEASE"/>
    <property type="match status" value="1"/>
</dbReference>
<dbReference type="InterPro" id="IPR017729">
    <property type="entry name" value="ATPase_T6SS_ClpV1"/>
</dbReference>
<keyword evidence="4" id="KW-0067">ATP-binding</keyword>
<dbReference type="SUPFAM" id="SSF81923">
    <property type="entry name" value="Double Clp-N motif"/>
    <property type="match status" value="1"/>
</dbReference>
<protein>
    <submittedName>
        <fullName evidence="10">Type VI secretion system ATPase TssH</fullName>
    </submittedName>
</protein>
<dbReference type="InterPro" id="IPR004176">
    <property type="entry name" value="Clp_R_N"/>
</dbReference>
<comment type="caution">
    <text evidence="10">The sequence shown here is derived from an EMBL/GenBank/DDBJ whole genome shotgun (WGS) entry which is preliminary data.</text>
</comment>
<dbReference type="InterPro" id="IPR019489">
    <property type="entry name" value="Clp_ATPase_C"/>
</dbReference>
<keyword evidence="11" id="KW-1185">Reference proteome</keyword>
<evidence type="ECO:0000256" key="3">
    <source>
        <dbReference type="ARBA" id="ARBA00022741"/>
    </source>
</evidence>
<proteinExistence type="inferred from homology"/>
<comment type="similarity">
    <text evidence="1">Belongs to the ClpA/ClpB family.</text>
</comment>
<sequence length="897" mass="97490">MATDIKQIVGKLNQICYKALNDAAHLSVSQTNFQIEIEHLLIKLIAVPGCDVEQILKHYDCKVPRVESQLQEAIESFKRGSGARPSFSPQFLEMLEAAWRVTSLTLAEEKIRSGAILLAIMEDRSLRASLLQSAPELERLSPDRLRVELSQFTPHTIEAVAGAGGGGGDGAAGSEAGGAPGAPGGGTGGTAPSAGGGEKGGGKALDAYTIDMTAQAKAGKTDVIIGREGEIRQMIDILMRRRQNNPIIVGEAGVGKTALVEGLANRIAEGDVPPPLKNVVLRSLDLGLLQAGAGVRGEFEDRLKKVINEVKTSPKPIILFIDEAHTLIGAGGQAGSGDAANLLKPALARGELRTIGATTWSEYKKHIEKDPALTRRFQTVNVAEPDEEKAVRMLSGLLPSMEKHHKVRILEEALRDAVRLSRRYIMGRQLPDKAISVLDTACARVAIAQASQPAELEGVVHRLHTLNGSLRAMEKQLKAGLAKEDEVNELRAEIERLDVERIKLEGRYKQEADLVVEINKLMEEIEKDETTGKVLDELRSQLNSYRLQLETLQAARPMVMPYVNGDVVAQVISGWTGIPVGKMMTDEINGILRLEDRLAERIIGQKMAIRTIAERMQASKAGLNEPNKPTGVFLLVGPSGVGKTETAITLADLLYGGEDRMVTINMSEYQEAHTVAGLKGAPPGYVGYGTGGVLTEAVRRNPYSVVLLDEFEKAHPDVWELFYQVFDKGMLEDSEGQAVNFKNTLILLTSNLASDIIMEACTDVDEPPPADELTDMIRPVLAETFKPALLGRMSVTPFYPLTPSEIGEIARLKLGKIQRRFAESHKAELTYDAALIDHTIKAATDVASGARTIDGILNNTLLPQLSTMILQRMADEQHFERVHVQTGEDGTFDIQFS</sequence>
<dbReference type="SMART" id="SM01086">
    <property type="entry name" value="ClpB_D2-small"/>
    <property type="match status" value="1"/>
</dbReference>
<dbReference type="Pfam" id="PF00004">
    <property type="entry name" value="AAA"/>
    <property type="match status" value="1"/>
</dbReference>
<dbReference type="PRINTS" id="PR00300">
    <property type="entry name" value="CLPPROTEASEA"/>
</dbReference>
<dbReference type="RefSeq" id="WP_379903765.1">
    <property type="nucleotide sequence ID" value="NZ_JBHRTR010000032.1"/>
</dbReference>
<dbReference type="InterPro" id="IPR050130">
    <property type="entry name" value="ClpA_ClpB"/>
</dbReference>
<dbReference type="InterPro" id="IPR027417">
    <property type="entry name" value="P-loop_NTPase"/>
</dbReference>
<dbReference type="Pfam" id="PF10431">
    <property type="entry name" value="ClpB_D2-small"/>
    <property type="match status" value="1"/>
</dbReference>
<dbReference type="PROSITE" id="PS00870">
    <property type="entry name" value="CLPAB_1"/>
    <property type="match status" value="1"/>
</dbReference>
<dbReference type="InterPro" id="IPR018368">
    <property type="entry name" value="ClpA/B_CS1"/>
</dbReference>